<dbReference type="EMBL" id="AAXG02000007">
    <property type="protein sequence ID" value="EDN01024.1"/>
    <property type="molecule type" value="Genomic_DNA"/>
</dbReference>
<evidence type="ECO:0000313" key="2">
    <source>
        <dbReference type="Proteomes" id="UP000003639"/>
    </source>
</evidence>
<gene>
    <name evidence="1" type="ORF">BACCAP_00964</name>
</gene>
<dbReference type="OrthoDB" id="10019251at2"/>
<accession>A6NRY6</accession>
<name>A6NRY6_9FIRM</name>
<comment type="caution">
    <text evidence="1">The sequence shown here is derived from an EMBL/GenBank/DDBJ whole genome shotgun (WGS) entry which is preliminary data.</text>
</comment>
<organism evidence="1 2">
    <name type="scientific">Pseudoflavonifractor capillosus ATCC 29799</name>
    <dbReference type="NCBI Taxonomy" id="411467"/>
    <lineage>
        <taxon>Bacteria</taxon>
        <taxon>Bacillati</taxon>
        <taxon>Bacillota</taxon>
        <taxon>Clostridia</taxon>
        <taxon>Eubacteriales</taxon>
        <taxon>Oscillospiraceae</taxon>
        <taxon>Pseudoflavonifractor</taxon>
    </lineage>
</organism>
<dbReference type="AlphaFoldDB" id="A6NRY6"/>
<reference evidence="1 2" key="1">
    <citation type="submission" date="2007-04" db="EMBL/GenBank/DDBJ databases">
        <authorList>
            <person name="Fulton L."/>
            <person name="Clifton S."/>
            <person name="Fulton B."/>
            <person name="Xu J."/>
            <person name="Minx P."/>
            <person name="Pepin K.H."/>
            <person name="Johnson M."/>
            <person name="Thiruvilangam P."/>
            <person name="Bhonagiri V."/>
            <person name="Nash W.E."/>
            <person name="Mardis E.R."/>
            <person name="Wilson R.K."/>
        </authorList>
    </citation>
    <scope>NUCLEOTIDE SEQUENCE [LARGE SCALE GENOMIC DNA]</scope>
    <source>
        <strain evidence="1 2">ATCC 29799</strain>
    </source>
</reference>
<dbReference type="RefSeq" id="WP_006571513.1">
    <property type="nucleotide sequence ID" value="NZ_AAXG02000007.1"/>
</dbReference>
<sequence length="312" mass="36383">MINKNSLEKRFSVGLCLNESAEDLQVFLERNRKWLNSVYFSLPLGDRFFSRESLVQEYSNSEDKLFTVLELLAQFGIRREMAINTWDLTQSEIDRAIRYCDSWKLQPEEIVCLRDYGDAFRAAFPNAEIKYSVNNPESDGKHITKAFHTLVAGKGLLRDMAARHHFLEQGYGITILLNNGCLSICNTACEVIHCHRYFELMINKYGLDYTYALCSFFPSELQALLTCDPHSNRYKFKISNRPLGLNYTQQVLDSYLSLMDDYSSMQEDFRKMALFCTARPLAIRLQQVDLPRVREYKTKWLMELKNGTNRET</sequence>
<evidence type="ECO:0000313" key="1">
    <source>
        <dbReference type="EMBL" id="EDN01024.1"/>
    </source>
</evidence>
<dbReference type="STRING" id="411467.BACCAP_00964"/>
<dbReference type="Proteomes" id="UP000003639">
    <property type="component" value="Unassembled WGS sequence"/>
</dbReference>
<protein>
    <submittedName>
        <fullName evidence="1">Uncharacterized protein</fullName>
    </submittedName>
</protein>
<proteinExistence type="predicted"/>
<reference evidence="1 2" key="2">
    <citation type="submission" date="2007-06" db="EMBL/GenBank/DDBJ databases">
        <title>Draft genome sequence of Pseudoflavonifractor capillosus ATCC 29799.</title>
        <authorList>
            <person name="Sudarsanam P."/>
            <person name="Ley R."/>
            <person name="Guruge J."/>
            <person name="Turnbaugh P.J."/>
            <person name="Mahowald M."/>
            <person name="Liep D."/>
            <person name="Gordon J."/>
        </authorList>
    </citation>
    <scope>NUCLEOTIDE SEQUENCE [LARGE SCALE GENOMIC DNA]</scope>
    <source>
        <strain evidence="1 2">ATCC 29799</strain>
    </source>
</reference>
<keyword evidence="2" id="KW-1185">Reference proteome</keyword>